<feature type="region of interest" description="Disordered" evidence="1">
    <location>
        <begin position="397"/>
        <end position="564"/>
    </location>
</feature>
<keyword evidence="3" id="KW-1185">Reference proteome</keyword>
<accession>A0A8H8RXU1</accession>
<feature type="region of interest" description="Disordered" evidence="1">
    <location>
        <begin position="39"/>
        <end position="109"/>
    </location>
</feature>
<feature type="compositionally biased region" description="Low complexity" evidence="1">
    <location>
        <begin position="486"/>
        <end position="500"/>
    </location>
</feature>
<proteinExistence type="predicted"/>
<evidence type="ECO:0000313" key="3">
    <source>
        <dbReference type="Proteomes" id="UP000462212"/>
    </source>
</evidence>
<feature type="compositionally biased region" description="Basic and acidic residues" evidence="1">
    <location>
        <begin position="94"/>
        <end position="104"/>
    </location>
</feature>
<feature type="compositionally biased region" description="Low complexity" evidence="1">
    <location>
        <begin position="515"/>
        <end position="531"/>
    </location>
</feature>
<reference evidence="2 3" key="1">
    <citation type="submission" date="2018-05" db="EMBL/GenBank/DDBJ databases">
        <title>Genome sequencing and assembly of the regulated plant pathogen Lachnellula willkommii and related sister species for the development of diagnostic species identification markers.</title>
        <authorList>
            <person name="Giroux E."/>
            <person name="Bilodeau G."/>
        </authorList>
    </citation>
    <scope>NUCLEOTIDE SEQUENCE [LARGE SCALE GENOMIC DNA]</scope>
    <source>
        <strain evidence="2 3">CBS 197.66</strain>
    </source>
</reference>
<feature type="region of interest" description="Disordered" evidence="1">
    <location>
        <begin position="632"/>
        <end position="676"/>
    </location>
</feature>
<feature type="compositionally biased region" description="Polar residues" evidence="1">
    <location>
        <begin position="257"/>
        <end position="267"/>
    </location>
</feature>
<sequence>FLNPLVLMDLDDDPYESFLRNPNDLHRIKNVPDMSKLIARREQSSRSSQRSTRASIGSGENGAEDSQVLFMKKTTGKKRKGRSFSEISHNSAIRLDEPSDGKDDVESDGEAAAMEELVANIIDREIHEWQFVCETGRPYWWSPEQKFLRMRKHSPGNPNKYDYRKCMEENDCSPKQAAGFQRRAVSEGYLSDSSSAHSLAQMIAVQLLSSCFTLPPDCVLGPPSYPTSDKIPGVIVLDPRMISCSQHLARNAVANSLDGQSGTTSIPASPEGSGFQTPEIGTSEVKRRRRLARRRLHVTERSSMESSVEGDSGDHVRSSSEVLDPTVASTASQRRKSTPEQSRLLKPIMVRKFINSQGQIIVCNRLYAQNPITFFIQPVRELVVKRWRTLRRRFGGSLHAPLTDGRSEDKVSTGSESGASEVPGLANSNDGKARRQRARERGNIHSSSVDSEGHCNSPATPCPTPEERGARRPRRADSVEASPPFALADPLSATAALAAAEPDRKEANSGEKLNASAPSPSSIPASSAQPPTGTLAWSPPTSTRNRSFAPRASHLRRSRLSEVHTPEDCLTADALAEVDREAVDRGILSAAGSALASPGGDPPSPLARIRGPINHFEVEDLLRAKSPGRMRLRRTSTSGTQVFHPDEDGVEIDGLPVGPGREIWSKKGGSRETTYL</sequence>
<dbReference type="OrthoDB" id="3946545at2759"/>
<name>A0A8H8RXU1_9HELO</name>
<feature type="compositionally biased region" description="Basic residues" evidence="1">
    <location>
        <begin position="286"/>
        <end position="296"/>
    </location>
</feature>
<gene>
    <name evidence="2" type="ORF">LSUB1_G002209</name>
</gene>
<evidence type="ECO:0000256" key="1">
    <source>
        <dbReference type="SAM" id="MobiDB-lite"/>
    </source>
</evidence>
<dbReference type="AlphaFoldDB" id="A0A8H8RXU1"/>
<feature type="region of interest" description="Disordered" evidence="1">
    <location>
        <begin position="257"/>
        <end position="343"/>
    </location>
</feature>
<comment type="caution">
    <text evidence="2">The sequence shown here is derived from an EMBL/GenBank/DDBJ whole genome shotgun (WGS) entry which is preliminary data.</text>
</comment>
<feature type="compositionally biased region" description="Low complexity" evidence="1">
    <location>
        <begin position="45"/>
        <end position="55"/>
    </location>
</feature>
<dbReference type="EMBL" id="QGMJ01000084">
    <property type="protein sequence ID" value="TVY42827.1"/>
    <property type="molecule type" value="Genomic_DNA"/>
</dbReference>
<organism evidence="2 3">
    <name type="scientific">Lachnellula subtilissima</name>
    <dbReference type="NCBI Taxonomy" id="602034"/>
    <lineage>
        <taxon>Eukaryota</taxon>
        <taxon>Fungi</taxon>
        <taxon>Dikarya</taxon>
        <taxon>Ascomycota</taxon>
        <taxon>Pezizomycotina</taxon>
        <taxon>Leotiomycetes</taxon>
        <taxon>Helotiales</taxon>
        <taxon>Lachnaceae</taxon>
        <taxon>Lachnellula</taxon>
    </lineage>
</organism>
<evidence type="ECO:0000313" key="2">
    <source>
        <dbReference type="EMBL" id="TVY42827.1"/>
    </source>
</evidence>
<feature type="compositionally biased region" description="Basic and acidic residues" evidence="1">
    <location>
        <begin position="465"/>
        <end position="478"/>
    </location>
</feature>
<dbReference type="Proteomes" id="UP000462212">
    <property type="component" value="Unassembled WGS sequence"/>
</dbReference>
<feature type="non-terminal residue" evidence="2">
    <location>
        <position position="1"/>
    </location>
</feature>
<protein>
    <submittedName>
        <fullName evidence="2">Uncharacterized protein</fullName>
    </submittedName>
</protein>